<dbReference type="Proteomes" id="UP000001695">
    <property type="component" value="Chromosome"/>
</dbReference>
<sequence length="165" mass="18500">MLKRLATGLTTLLIAGTSLAYAQQAGAPAQQSQQRLSAADRTALTDARIGIVKAALQLKPDQEKYWPAVENAIRARSAMREQRSAALQARLEKGGEPIELMRARADNLTQRADTLRKLADAWQPLYASLDDNQKRRMRFLVSNVLHEAKEGVESRRMQEEETEEE</sequence>
<feature type="signal peptide" evidence="1">
    <location>
        <begin position="1"/>
        <end position="22"/>
    </location>
</feature>
<reference evidence="2 3" key="2">
    <citation type="journal article" date="2010" name="J. Bacteriol.">
        <title>Complete genome sequence of Beijerinckia indica subsp. indica.</title>
        <authorList>
            <person name="Tamas I."/>
            <person name="Dedysh S.N."/>
            <person name="Liesack W."/>
            <person name="Stott M.B."/>
            <person name="Alam M."/>
            <person name="Murrell J.C."/>
            <person name="Dunfield P.F."/>
        </authorList>
    </citation>
    <scope>NUCLEOTIDE SEQUENCE [LARGE SCALE GENOMIC DNA]</scope>
    <source>
        <strain evidence="3">ATCC 9039 / DSM 1715 / NCIMB 8712</strain>
    </source>
</reference>
<evidence type="ECO:0000313" key="3">
    <source>
        <dbReference type="Proteomes" id="UP000001695"/>
    </source>
</evidence>
<keyword evidence="3" id="KW-1185">Reference proteome</keyword>
<dbReference type="OrthoDB" id="8451554at2"/>
<dbReference type="KEGG" id="bid:Bind_2839"/>
<feature type="chain" id="PRO_5002778833" description="LTXXQ motif family protein" evidence="1">
    <location>
        <begin position="23"/>
        <end position="165"/>
    </location>
</feature>
<accession>B2IKC7</accession>
<evidence type="ECO:0000313" key="2">
    <source>
        <dbReference type="EMBL" id="ACB96408.1"/>
    </source>
</evidence>
<dbReference type="RefSeq" id="WP_012385759.1">
    <property type="nucleotide sequence ID" value="NC_010581.1"/>
</dbReference>
<evidence type="ECO:0008006" key="4">
    <source>
        <dbReference type="Google" id="ProtNLM"/>
    </source>
</evidence>
<protein>
    <recommendedName>
        <fullName evidence="4">LTXXQ motif family protein</fullName>
    </recommendedName>
</protein>
<proteinExistence type="predicted"/>
<keyword evidence="1" id="KW-0732">Signal</keyword>
<gene>
    <name evidence="2" type="ordered locus">Bind_2839</name>
</gene>
<dbReference type="AlphaFoldDB" id="B2IKC7"/>
<name>B2IKC7_BEII9</name>
<dbReference type="InterPro" id="IPR012899">
    <property type="entry name" value="LTXXQ"/>
</dbReference>
<dbReference type="EMBL" id="CP001016">
    <property type="protein sequence ID" value="ACB96408.1"/>
    <property type="molecule type" value="Genomic_DNA"/>
</dbReference>
<reference evidence="3" key="1">
    <citation type="submission" date="2008-03" db="EMBL/GenBank/DDBJ databases">
        <title>Complete sequence of chromosome of Beijerinckia indica subsp. indica ATCC 9039.</title>
        <authorList>
            <consortium name="US DOE Joint Genome Institute"/>
            <person name="Copeland A."/>
            <person name="Lucas S."/>
            <person name="Lapidus A."/>
            <person name="Glavina del Rio T."/>
            <person name="Dalin E."/>
            <person name="Tice H."/>
            <person name="Bruce D."/>
            <person name="Goodwin L."/>
            <person name="Pitluck S."/>
            <person name="LaButti K."/>
            <person name="Schmutz J."/>
            <person name="Larimer F."/>
            <person name="Land M."/>
            <person name="Hauser L."/>
            <person name="Kyrpides N."/>
            <person name="Mikhailova N."/>
            <person name="Dunfield P.F."/>
            <person name="Dedysh S.N."/>
            <person name="Liesack W."/>
            <person name="Saw J.H."/>
            <person name="Alam M."/>
            <person name="Chen Y."/>
            <person name="Murrell J.C."/>
            <person name="Richardson P."/>
        </authorList>
    </citation>
    <scope>NUCLEOTIDE SEQUENCE [LARGE SCALE GENOMIC DNA]</scope>
    <source>
        <strain evidence="3">ATCC 9039 / DSM 1715 / NCIMB 8712</strain>
    </source>
</reference>
<dbReference type="STRING" id="395963.Bind_2839"/>
<organism evidence="2 3">
    <name type="scientific">Beijerinckia indica subsp. indica (strain ATCC 9039 / DSM 1715 / NCIMB 8712)</name>
    <dbReference type="NCBI Taxonomy" id="395963"/>
    <lineage>
        <taxon>Bacteria</taxon>
        <taxon>Pseudomonadati</taxon>
        <taxon>Pseudomonadota</taxon>
        <taxon>Alphaproteobacteria</taxon>
        <taxon>Hyphomicrobiales</taxon>
        <taxon>Beijerinckiaceae</taxon>
        <taxon>Beijerinckia</taxon>
    </lineage>
</organism>
<dbReference type="HOGENOM" id="CLU_105365_1_0_5"/>
<dbReference type="Pfam" id="PF07813">
    <property type="entry name" value="LTXXQ"/>
    <property type="match status" value="1"/>
</dbReference>
<dbReference type="GO" id="GO:0042597">
    <property type="term" value="C:periplasmic space"/>
    <property type="evidence" value="ECO:0007669"/>
    <property type="project" value="InterPro"/>
</dbReference>
<dbReference type="eggNOG" id="ENOG5032SIA">
    <property type="taxonomic scope" value="Bacteria"/>
</dbReference>
<evidence type="ECO:0000256" key="1">
    <source>
        <dbReference type="SAM" id="SignalP"/>
    </source>
</evidence>